<dbReference type="GO" id="GO:0003824">
    <property type="term" value="F:catalytic activity"/>
    <property type="evidence" value="ECO:0007669"/>
    <property type="project" value="InterPro"/>
</dbReference>
<protein>
    <submittedName>
        <fullName evidence="2">Nonribosomal peptide synthetase</fullName>
    </submittedName>
</protein>
<dbReference type="GO" id="GO:0031177">
    <property type="term" value="F:phosphopantetheine binding"/>
    <property type="evidence" value="ECO:0007669"/>
    <property type="project" value="TreeGrafter"/>
</dbReference>
<dbReference type="InterPro" id="IPR023213">
    <property type="entry name" value="CAT-like_dom_sf"/>
</dbReference>
<gene>
    <name evidence="2" type="ORF">SSFG_07874</name>
</gene>
<dbReference type="Gene3D" id="3.30.559.30">
    <property type="entry name" value="Nonribosomal peptide synthetase, condensation domain"/>
    <property type="match status" value="1"/>
</dbReference>
<proteinExistence type="predicted"/>
<organism evidence="2 3">
    <name type="scientific">Streptomyces viridosporus (strain ATCC 14672 / DSM 40746 / JCM 4963 / KCTC 9882 / NRRL B-12104 / FH 1290)</name>
    <name type="common">Streptomyces ghanaensis</name>
    <dbReference type="NCBI Taxonomy" id="566461"/>
    <lineage>
        <taxon>Bacteria</taxon>
        <taxon>Bacillati</taxon>
        <taxon>Actinomycetota</taxon>
        <taxon>Actinomycetes</taxon>
        <taxon>Kitasatosporales</taxon>
        <taxon>Streptomycetaceae</taxon>
        <taxon>Streptomyces</taxon>
    </lineage>
</organism>
<dbReference type="InterPro" id="IPR042099">
    <property type="entry name" value="ANL_N_sf"/>
</dbReference>
<dbReference type="GO" id="GO:0043041">
    <property type="term" value="P:amino acid activation for nonribosomal peptide biosynthetic process"/>
    <property type="evidence" value="ECO:0007669"/>
    <property type="project" value="TreeGrafter"/>
</dbReference>
<feature type="non-terminal residue" evidence="2">
    <location>
        <position position="494"/>
    </location>
</feature>
<dbReference type="AlphaFoldDB" id="D6A932"/>
<reference evidence="3" key="1">
    <citation type="submission" date="2008-12" db="EMBL/GenBank/DDBJ databases">
        <title>Annotation of Streptomyces ghanaensis ATCC 14672.</title>
        <authorList>
            <consortium name="The Broad Institute Genome Sequencing Platform"/>
            <consortium name="Broad Institute Microbial Sequencing Center"/>
            <person name="Fischbach M."/>
            <person name="Ward D."/>
            <person name="Young S."/>
            <person name="Kodira C.D."/>
            <person name="Zeng Q."/>
            <person name="Koehrsen M."/>
            <person name="Godfrey P."/>
            <person name="Alvarado L."/>
            <person name="Berlin A.M."/>
            <person name="Borenstein D."/>
            <person name="Chen Z."/>
            <person name="Engels R."/>
            <person name="Freedman E."/>
            <person name="Gellesch M."/>
            <person name="Goldberg J."/>
            <person name="Griggs A."/>
            <person name="Gujja S."/>
            <person name="Heiman D.I."/>
            <person name="Hepburn T.A."/>
            <person name="Howarth C."/>
            <person name="Jen D."/>
            <person name="Larson L."/>
            <person name="Lewis B."/>
            <person name="Mehta T."/>
            <person name="Park D."/>
            <person name="Pearson M."/>
            <person name="Roberts A."/>
            <person name="Saif S."/>
            <person name="Shea T.D."/>
            <person name="Shenoy N."/>
            <person name="Sisk P."/>
            <person name="Stolte C."/>
            <person name="Sykes S.N."/>
            <person name="Walk T."/>
            <person name="White J."/>
            <person name="Yandava C."/>
            <person name="Straight P."/>
            <person name="Clardy J."/>
            <person name="Hung D."/>
            <person name="Kolter R."/>
            <person name="Mekalanos J."/>
            <person name="Walker S."/>
            <person name="Walsh C.T."/>
            <person name="Wieland B.L.C."/>
            <person name="Ilzarbe M."/>
            <person name="Galagan J."/>
            <person name="Nusbaum C."/>
            <person name="Birren B."/>
        </authorList>
    </citation>
    <scope>NUCLEOTIDE SEQUENCE [LARGE SCALE GENOMIC DNA]</scope>
    <source>
        <strain evidence="3">ATCC 14672 / DSM 40746 / JCM 4963 / KCTC 9882 / NRRL B-12104 / FH 1290</strain>
    </source>
</reference>
<dbReference type="Pfam" id="PF00668">
    <property type="entry name" value="Condensation"/>
    <property type="match status" value="1"/>
</dbReference>
<evidence type="ECO:0000259" key="1">
    <source>
        <dbReference type="Pfam" id="PF00668"/>
    </source>
</evidence>
<dbReference type="CDD" id="cd19533">
    <property type="entry name" value="starter-C_NRPS"/>
    <property type="match status" value="1"/>
</dbReference>
<dbReference type="eggNOG" id="COG1020">
    <property type="taxonomic scope" value="Bacteria"/>
</dbReference>
<dbReference type="GO" id="GO:0008610">
    <property type="term" value="P:lipid biosynthetic process"/>
    <property type="evidence" value="ECO:0007669"/>
    <property type="project" value="UniProtKB-ARBA"/>
</dbReference>
<dbReference type="GO" id="GO:0044550">
    <property type="term" value="P:secondary metabolite biosynthetic process"/>
    <property type="evidence" value="ECO:0007669"/>
    <property type="project" value="TreeGrafter"/>
</dbReference>
<dbReference type="Gene3D" id="3.30.559.10">
    <property type="entry name" value="Chloramphenicol acetyltransferase-like domain"/>
    <property type="match status" value="1"/>
</dbReference>
<dbReference type="GO" id="GO:0005737">
    <property type="term" value="C:cytoplasm"/>
    <property type="evidence" value="ECO:0007669"/>
    <property type="project" value="TreeGrafter"/>
</dbReference>
<dbReference type="EMBL" id="DS999641">
    <property type="protein sequence ID" value="EFE66250.2"/>
    <property type="molecule type" value="Genomic_DNA"/>
</dbReference>
<dbReference type="InterPro" id="IPR001242">
    <property type="entry name" value="Condensation_dom"/>
</dbReference>
<dbReference type="PANTHER" id="PTHR45527:SF14">
    <property type="entry name" value="PLIPASTATIN SYNTHASE SUBUNIT B"/>
    <property type="match status" value="1"/>
</dbReference>
<dbReference type="PANTHER" id="PTHR45527">
    <property type="entry name" value="NONRIBOSOMAL PEPTIDE SYNTHETASE"/>
    <property type="match status" value="1"/>
</dbReference>
<dbReference type="RefSeq" id="WP_004981601.1">
    <property type="nucleotide sequence ID" value="NZ_DS999641.1"/>
</dbReference>
<dbReference type="Gene3D" id="3.40.50.12780">
    <property type="entry name" value="N-terminal domain of ligase-like"/>
    <property type="match status" value="1"/>
</dbReference>
<name>D6A932_STRV1</name>
<dbReference type="SUPFAM" id="SSF52777">
    <property type="entry name" value="CoA-dependent acyltransferases"/>
    <property type="match status" value="2"/>
</dbReference>
<dbReference type="Proteomes" id="UP000003824">
    <property type="component" value="Unassembled WGS sequence"/>
</dbReference>
<feature type="domain" description="Condensation" evidence="1">
    <location>
        <begin position="7"/>
        <end position="426"/>
    </location>
</feature>
<sequence length="494" mass="53859">MLAGDGVPLTSAQSGIWFAQQLDASNPIYNAGEYLEIHGPVDVSVFEAALRQVVAEAENLRVTFVETPDGPRQYVHPDPEWQLRVIDVSGEADPRAAAEAWMRADLARPQDPSVGPLFLFVLFRAAEDRWFWLHRYHHLLVDGFTVALVARRVAEVYTALLGGGTSDNPFGALDDLVGMDAAYRSSDAFEADRAWWAEKLAGRPEPVSLSAKEPTAARGLLRRTEYLNAGAAERLRDAAREAGVPWPCMMTAAVSVYLHRLTGAEEIVLGLPVTTRLGRAARGVPGMVSNVLPLRVPVHPADSLPRLLERVSREMRGVMRHQRYRYEDLRRDLQLLGGDERLTGPQVNIMMFDYALTFGEHRATVHNLCIGPADDLSVIVYDRTDGQGLQIDFDANPELYSERELASHLRRFVGFLAELAEAPADRAVGALDVATPAELDAVLAAGVGAVVGEADTHGPSLAELFEARAAATPDATAVVCGDHALSYRDLNTSA</sequence>
<evidence type="ECO:0000313" key="2">
    <source>
        <dbReference type="EMBL" id="EFE66250.2"/>
    </source>
</evidence>
<dbReference type="SUPFAM" id="SSF56801">
    <property type="entry name" value="Acetyl-CoA synthetase-like"/>
    <property type="match status" value="1"/>
</dbReference>
<evidence type="ECO:0000313" key="3">
    <source>
        <dbReference type="Proteomes" id="UP000003824"/>
    </source>
</evidence>
<accession>D6A932</accession>